<dbReference type="PANTHER" id="PTHR38431">
    <property type="entry name" value="BLL2305 PROTEIN"/>
    <property type="match status" value="1"/>
</dbReference>
<feature type="domain" description="Helix-turn-helix" evidence="2">
    <location>
        <begin position="5"/>
        <end position="51"/>
    </location>
</feature>
<evidence type="ECO:0000313" key="3">
    <source>
        <dbReference type="EMBL" id="PWE86952.1"/>
    </source>
</evidence>
<reference evidence="3 4" key="1">
    <citation type="submission" date="2014-09" db="EMBL/GenBank/DDBJ databases">
        <title>Butyrate-producing bacteria isolated from human gut.</title>
        <authorList>
            <person name="Zhang Q."/>
            <person name="Zhao L."/>
        </authorList>
    </citation>
    <scope>NUCLEOTIDE SEQUENCE [LARGE SCALE GENOMIC DNA]</scope>
    <source>
        <strain evidence="3 4">21</strain>
    </source>
</reference>
<dbReference type="GO" id="GO:0003677">
    <property type="term" value="F:DNA binding"/>
    <property type="evidence" value="ECO:0007669"/>
    <property type="project" value="InterPro"/>
</dbReference>
<feature type="domain" description="PBP" evidence="1">
    <location>
        <begin position="83"/>
        <end position="269"/>
    </location>
</feature>
<dbReference type="NCBIfam" id="TIGR01764">
    <property type="entry name" value="excise"/>
    <property type="match status" value="1"/>
</dbReference>
<dbReference type="RefSeq" id="WP_109215394.1">
    <property type="nucleotide sequence ID" value="NZ_JBGKQB010000004.1"/>
</dbReference>
<dbReference type="SUPFAM" id="SSF53850">
    <property type="entry name" value="Periplasmic binding protein-like II"/>
    <property type="match status" value="1"/>
</dbReference>
<evidence type="ECO:0000259" key="2">
    <source>
        <dbReference type="Pfam" id="PF12728"/>
    </source>
</evidence>
<dbReference type="PANTHER" id="PTHR38431:SF1">
    <property type="entry name" value="BLL2305 PROTEIN"/>
    <property type="match status" value="1"/>
</dbReference>
<protein>
    <recommendedName>
        <fullName evidence="5">Molybdopterin biosynthesis protein MoeA/LysR substrate binding-domain-containing protein</fullName>
    </recommendedName>
</protein>
<dbReference type="AlphaFoldDB" id="A0A2V1JPX5"/>
<sequence length="293" mass="33872">MDEQFLSPIEVAEILQVKKNTVYEMIKRGDLKATKMGKQFRIARNDLYEYMGISPEAESAENIVICGQDQLLDVLCSLYNEQSDGKTQVYRSPMGSYSGLYRMYQNENYVATCHMWDGKTDTYNLSYIERMLPGEQVAVFHLLKRWQGLYVREGNPKNIQEFTDLTREDVRMINREKGSGIRIFIDEMCKKLEIDSDKLRGYEDEASSHMIAATNVLRGSADVAIGIEKVASQMQGLDFIPLKQESYDIVFRKKDLKRSEFQKLLNIIRSDEFKSEAETMSGYDVSEMGKQLW</sequence>
<dbReference type="InterPro" id="IPR024370">
    <property type="entry name" value="PBP_domain"/>
</dbReference>
<evidence type="ECO:0000259" key="1">
    <source>
        <dbReference type="Pfam" id="PF12727"/>
    </source>
</evidence>
<dbReference type="Pfam" id="PF12728">
    <property type="entry name" value="HTH_17"/>
    <property type="match status" value="1"/>
</dbReference>
<dbReference type="Pfam" id="PF12727">
    <property type="entry name" value="PBP_like"/>
    <property type="match status" value="1"/>
</dbReference>
<dbReference type="InterPro" id="IPR041657">
    <property type="entry name" value="HTH_17"/>
</dbReference>
<keyword evidence="4" id="KW-1185">Reference proteome</keyword>
<dbReference type="OrthoDB" id="9804758at2"/>
<dbReference type="InterPro" id="IPR010093">
    <property type="entry name" value="SinI_DNA-bd"/>
</dbReference>
<comment type="caution">
    <text evidence="3">The sequence shown here is derived from an EMBL/GenBank/DDBJ whole genome shotgun (WGS) entry which is preliminary data.</text>
</comment>
<organism evidence="3 4">
    <name type="scientific">Eubacterium ramulus</name>
    <dbReference type="NCBI Taxonomy" id="39490"/>
    <lineage>
        <taxon>Bacteria</taxon>
        <taxon>Bacillati</taxon>
        <taxon>Bacillota</taxon>
        <taxon>Clostridia</taxon>
        <taxon>Eubacteriales</taxon>
        <taxon>Eubacteriaceae</taxon>
        <taxon>Eubacterium</taxon>
    </lineage>
</organism>
<dbReference type="Gene3D" id="3.40.190.10">
    <property type="entry name" value="Periplasmic binding protein-like II"/>
    <property type="match status" value="1"/>
</dbReference>
<proteinExistence type="predicted"/>
<dbReference type="Proteomes" id="UP000245288">
    <property type="component" value="Unassembled WGS sequence"/>
</dbReference>
<name>A0A2V1JPX5_EUBRA</name>
<evidence type="ECO:0008006" key="5">
    <source>
        <dbReference type="Google" id="ProtNLM"/>
    </source>
</evidence>
<dbReference type="EMBL" id="JRFU01000072">
    <property type="protein sequence ID" value="PWE86952.1"/>
    <property type="molecule type" value="Genomic_DNA"/>
</dbReference>
<gene>
    <name evidence="3" type="ORF">LG34_06930</name>
</gene>
<evidence type="ECO:0000313" key="4">
    <source>
        <dbReference type="Proteomes" id="UP000245288"/>
    </source>
</evidence>
<accession>A0A2V1JPX5</accession>